<dbReference type="EMBL" id="NJHN03000037">
    <property type="protein sequence ID" value="KAH9422118.1"/>
    <property type="molecule type" value="Genomic_DNA"/>
</dbReference>
<dbReference type="Proteomes" id="UP000887458">
    <property type="component" value="Unassembled WGS sequence"/>
</dbReference>
<evidence type="ECO:0000313" key="1">
    <source>
        <dbReference type="EMBL" id="KAH9422118.1"/>
    </source>
</evidence>
<feature type="non-terminal residue" evidence="1">
    <location>
        <position position="94"/>
    </location>
</feature>
<organism evidence="1 2">
    <name type="scientific">Dermatophagoides pteronyssinus</name>
    <name type="common">European house dust mite</name>
    <dbReference type="NCBI Taxonomy" id="6956"/>
    <lineage>
        <taxon>Eukaryota</taxon>
        <taxon>Metazoa</taxon>
        <taxon>Ecdysozoa</taxon>
        <taxon>Arthropoda</taxon>
        <taxon>Chelicerata</taxon>
        <taxon>Arachnida</taxon>
        <taxon>Acari</taxon>
        <taxon>Acariformes</taxon>
        <taxon>Sarcoptiformes</taxon>
        <taxon>Astigmata</taxon>
        <taxon>Psoroptidia</taxon>
        <taxon>Analgoidea</taxon>
        <taxon>Pyroglyphidae</taxon>
        <taxon>Dermatophagoidinae</taxon>
        <taxon>Dermatophagoides</taxon>
    </lineage>
</organism>
<reference evidence="1 2" key="1">
    <citation type="journal article" date="2018" name="J. Allergy Clin. Immunol.">
        <title>High-quality assembly of Dermatophagoides pteronyssinus genome and transcriptome reveals a wide range of novel allergens.</title>
        <authorList>
            <person name="Liu X.Y."/>
            <person name="Yang K.Y."/>
            <person name="Wang M.Q."/>
            <person name="Kwok J.S."/>
            <person name="Zeng X."/>
            <person name="Yang Z."/>
            <person name="Xiao X.J."/>
            <person name="Lau C.P."/>
            <person name="Li Y."/>
            <person name="Huang Z.M."/>
            <person name="Ba J.G."/>
            <person name="Yim A.K."/>
            <person name="Ouyang C.Y."/>
            <person name="Ngai S.M."/>
            <person name="Chan T.F."/>
            <person name="Leung E.L."/>
            <person name="Liu L."/>
            <person name="Liu Z.G."/>
            <person name="Tsui S.K."/>
        </authorList>
    </citation>
    <scope>NUCLEOTIDE SEQUENCE [LARGE SCALE GENOMIC DNA]</scope>
    <source>
        <strain evidence="1">Derp</strain>
    </source>
</reference>
<gene>
    <name evidence="1" type="ORF">DERP_002412</name>
</gene>
<reference evidence="1 2" key="2">
    <citation type="journal article" date="2022" name="Mol. Biol. Evol.">
        <title>Comparative Genomics Reveals Insights into the Divergent Evolution of Astigmatic Mites and Household Pest Adaptations.</title>
        <authorList>
            <person name="Xiong Q."/>
            <person name="Wan A.T."/>
            <person name="Liu X."/>
            <person name="Fung C.S."/>
            <person name="Xiao X."/>
            <person name="Malainual N."/>
            <person name="Hou J."/>
            <person name="Wang L."/>
            <person name="Wang M."/>
            <person name="Yang K.Y."/>
            <person name="Cui Y."/>
            <person name="Leung E.L."/>
            <person name="Nong W."/>
            <person name="Shin S.K."/>
            <person name="Au S.W."/>
            <person name="Jeong K.Y."/>
            <person name="Chew F.T."/>
            <person name="Hui J.H."/>
            <person name="Leung T.F."/>
            <person name="Tungtrongchitr A."/>
            <person name="Zhong N."/>
            <person name="Liu Z."/>
            <person name="Tsui S.K."/>
        </authorList>
    </citation>
    <scope>NUCLEOTIDE SEQUENCE [LARGE SCALE GENOMIC DNA]</scope>
    <source>
        <strain evidence="1">Derp</strain>
    </source>
</reference>
<keyword evidence="2" id="KW-1185">Reference proteome</keyword>
<name>A0ABQ8JI67_DERPT</name>
<protein>
    <submittedName>
        <fullName evidence="1">Uncharacterized protein</fullName>
    </submittedName>
</protein>
<proteinExistence type="predicted"/>
<accession>A0ABQ8JI67</accession>
<evidence type="ECO:0000313" key="2">
    <source>
        <dbReference type="Proteomes" id="UP000887458"/>
    </source>
</evidence>
<comment type="caution">
    <text evidence="1">The sequence shown here is derived from an EMBL/GenBank/DDBJ whole genome shotgun (WGS) entry which is preliminary data.</text>
</comment>
<feature type="non-terminal residue" evidence="1">
    <location>
        <position position="1"/>
    </location>
</feature>
<sequence>GNPGSDGGNCVAVDKIVSLSDFFTRLTNEPVSGDCAGNDDGGNPGSDGDSCVAVDKIVSLSDFFTRLTNEPVSGDCAGNDVGEFLSGAKLISFT</sequence>